<sequence length="332" mass="35885">MNTPVKTLTPTTSFGYPFKTKEEKEFADPLEFYKGLAMVTGGHYLLGTHGLWHGGIHFSKASANTFSQEGGVRCIADGEVVAYRIDNRYPDGKPGGIAGSTPILPYSTGFVLVRHSLQPPKLPAPQTTAGARPAPQPQPPRPLTVYSLYMHLGDYASYLAAPQRPTPAWWKGPKRHEVKNTNRDDNPQAQGQQPGLNIRKAGSARSEKIGWLSRGAQLTISEKSADGKWGKVSSVLSGTCELYGTADATAPKGWVHLGSLRAQGTPDAFDRVVVLAEPSPVRAGDVIGYLGEDVPASVRPIGNGPMTRPLLHLEVFSGDDVEAFIRQCRRYA</sequence>
<feature type="non-terminal residue" evidence="3">
    <location>
        <position position="332"/>
    </location>
</feature>
<evidence type="ECO:0000313" key="3">
    <source>
        <dbReference type="EMBL" id="MEL1266434.1"/>
    </source>
</evidence>
<accession>A0ABU9J6B1</accession>
<dbReference type="EMBL" id="JBBWWT010000022">
    <property type="protein sequence ID" value="MEL1266434.1"/>
    <property type="molecule type" value="Genomic_DNA"/>
</dbReference>
<evidence type="ECO:0000313" key="4">
    <source>
        <dbReference type="Proteomes" id="UP001459204"/>
    </source>
</evidence>
<evidence type="ECO:0000256" key="1">
    <source>
        <dbReference type="SAM" id="MobiDB-lite"/>
    </source>
</evidence>
<gene>
    <name evidence="3" type="ORF">AAD027_18955</name>
</gene>
<feature type="region of interest" description="Disordered" evidence="1">
    <location>
        <begin position="168"/>
        <end position="202"/>
    </location>
</feature>
<keyword evidence="4" id="KW-1185">Reference proteome</keyword>
<reference evidence="3 4" key="1">
    <citation type="submission" date="2024-04" db="EMBL/GenBank/DDBJ databases">
        <title>Draft genome sequence of Pseudoxanthomonas putridarboris WD12.</title>
        <authorList>
            <person name="Oh J."/>
        </authorList>
    </citation>
    <scope>NUCLEOTIDE SEQUENCE [LARGE SCALE GENOMIC DNA]</scope>
    <source>
        <strain evidence="3 4">WD12</strain>
    </source>
</reference>
<evidence type="ECO:0000259" key="2">
    <source>
        <dbReference type="Pfam" id="PF08239"/>
    </source>
</evidence>
<feature type="compositionally biased region" description="Low complexity" evidence="1">
    <location>
        <begin position="124"/>
        <end position="133"/>
    </location>
</feature>
<proteinExistence type="predicted"/>
<name>A0ABU9J6B1_9GAMM</name>
<feature type="region of interest" description="Disordered" evidence="1">
    <location>
        <begin position="118"/>
        <end position="141"/>
    </location>
</feature>
<dbReference type="RefSeq" id="WP_341727604.1">
    <property type="nucleotide sequence ID" value="NZ_JBBWWT010000022.1"/>
</dbReference>
<dbReference type="Gene3D" id="2.30.30.40">
    <property type="entry name" value="SH3 Domains"/>
    <property type="match status" value="1"/>
</dbReference>
<dbReference type="Proteomes" id="UP001459204">
    <property type="component" value="Unassembled WGS sequence"/>
</dbReference>
<dbReference type="InterPro" id="IPR003646">
    <property type="entry name" value="SH3-like_bac-type"/>
</dbReference>
<feature type="domain" description="SH3b" evidence="2">
    <location>
        <begin position="195"/>
        <end position="256"/>
    </location>
</feature>
<organism evidence="3 4">
    <name type="scientific">Pseudoxanthomonas putridarboris</name>
    <dbReference type="NCBI Taxonomy" id="752605"/>
    <lineage>
        <taxon>Bacteria</taxon>
        <taxon>Pseudomonadati</taxon>
        <taxon>Pseudomonadota</taxon>
        <taxon>Gammaproteobacteria</taxon>
        <taxon>Lysobacterales</taxon>
        <taxon>Lysobacteraceae</taxon>
        <taxon>Pseudoxanthomonas</taxon>
    </lineage>
</organism>
<protein>
    <submittedName>
        <fullName evidence="3">SH3 domain-containing protein</fullName>
    </submittedName>
</protein>
<dbReference type="Pfam" id="PF08239">
    <property type="entry name" value="SH3_3"/>
    <property type="match status" value="1"/>
</dbReference>
<comment type="caution">
    <text evidence="3">The sequence shown here is derived from an EMBL/GenBank/DDBJ whole genome shotgun (WGS) entry which is preliminary data.</text>
</comment>